<dbReference type="GO" id="GO:0004672">
    <property type="term" value="F:protein kinase activity"/>
    <property type="evidence" value="ECO:0007669"/>
    <property type="project" value="InterPro"/>
</dbReference>
<organism evidence="3 4">
    <name type="scientific">Acipenser ruthenus</name>
    <name type="common">Sterlet sturgeon</name>
    <dbReference type="NCBI Taxonomy" id="7906"/>
    <lineage>
        <taxon>Eukaryota</taxon>
        <taxon>Metazoa</taxon>
        <taxon>Chordata</taxon>
        <taxon>Craniata</taxon>
        <taxon>Vertebrata</taxon>
        <taxon>Euteleostomi</taxon>
        <taxon>Actinopterygii</taxon>
        <taxon>Chondrostei</taxon>
        <taxon>Acipenseriformes</taxon>
        <taxon>Acipenseridae</taxon>
        <taxon>Acipenser</taxon>
    </lineage>
</organism>
<dbReference type="InterPro" id="IPR051468">
    <property type="entry name" value="Fungal_SecMetab_SDRs"/>
</dbReference>
<dbReference type="SUPFAM" id="SSF51735">
    <property type="entry name" value="NAD(P)-binding Rossmann-fold domains"/>
    <property type="match status" value="1"/>
</dbReference>
<evidence type="ECO:0000313" key="4">
    <source>
        <dbReference type="Proteomes" id="UP000289886"/>
    </source>
</evidence>
<dbReference type="PRINTS" id="PR00081">
    <property type="entry name" value="GDHRDH"/>
</dbReference>
<dbReference type="Proteomes" id="UP000289886">
    <property type="component" value="Unassembled WGS sequence"/>
</dbReference>
<dbReference type="GO" id="GO:0005524">
    <property type="term" value="F:ATP binding"/>
    <property type="evidence" value="ECO:0007669"/>
    <property type="project" value="InterPro"/>
</dbReference>
<keyword evidence="4" id="KW-1185">Reference proteome</keyword>
<feature type="compositionally biased region" description="Low complexity" evidence="1">
    <location>
        <begin position="342"/>
        <end position="353"/>
    </location>
</feature>
<dbReference type="InterPro" id="IPR002347">
    <property type="entry name" value="SDR_fam"/>
</dbReference>
<feature type="domain" description="Protein kinase" evidence="2">
    <location>
        <begin position="342"/>
        <end position="645"/>
    </location>
</feature>
<dbReference type="PROSITE" id="PS50011">
    <property type="entry name" value="PROTEIN_KINASE_DOM"/>
    <property type="match status" value="1"/>
</dbReference>
<dbReference type="CDD" id="cd05325">
    <property type="entry name" value="carb_red_sniffer_like_SDR_c"/>
    <property type="match status" value="1"/>
</dbReference>
<reference evidence="3 4" key="1">
    <citation type="submission" date="2019-01" db="EMBL/GenBank/DDBJ databases">
        <title>Draft Genome and Complete Hox-Cluster Characterization of the Sterlet Sturgeon (Acipenser ruthenus).</title>
        <authorList>
            <person name="Wei Q."/>
        </authorList>
    </citation>
    <scope>NUCLEOTIDE SEQUENCE [LARGE SCALE GENOMIC DNA]</scope>
    <source>
        <strain evidence="3">WHYD16114868_AA</strain>
        <tissue evidence="3">Blood</tissue>
    </source>
</reference>
<dbReference type="InterPro" id="IPR036291">
    <property type="entry name" value="NAD(P)-bd_dom_sf"/>
</dbReference>
<dbReference type="EMBL" id="SCEB01214731">
    <property type="protein sequence ID" value="RXM33562.1"/>
    <property type="molecule type" value="Genomic_DNA"/>
</dbReference>
<dbReference type="SMART" id="SM00220">
    <property type="entry name" value="S_TKc"/>
    <property type="match status" value="1"/>
</dbReference>
<dbReference type="PANTHER" id="PTHR43544">
    <property type="entry name" value="SHORT-CHAIN DEHYDROGENASE/REDUCTASE"/>
    <property type="match status" value="1"/>
</dbReference>
<dbReference type="Gene3D" id="1.10.510.10">
    <property type="entry name" value="Transferase(Phosphotransferase) domain 1"/>
    <property type="match status" value="1"/>
</dbReference>
<dbReference type="InterPro" id="IPR000719">
    <property type="entry name" value="Prot_kinase_dom"/>
</dbReference>
<evidence type="ECO:0000259" key="2">
    <source>
        <dbReference type="PROSITE" id="PS50011"/>
    </source>
</evidence>
<evidence type="ECO:0000313" key="3">
    <source>
        <dbReference type="EMBL" id="RXM33562.1"/>
    </source>
</evidence>
<proteinExistence type="predicted"/>
<gene>
    <name evidence="3" type="ORF">EOD39_1264</name>
</gene>
<dbReference type="PANTHER" id="PTHR43544:SF33">
    <property type="entry name" value="C-FACTOR"/>
    <property type="match status" value="1"/>
</dbReference>
<comment type="caution">
    <text evidence="3">The sequence shown here is derived from an EMBL/GenBank/DDBJ whole genome shotgun (WGS) entry which is preliminary data.</text>
</comment>
<evidence type="ECO:0000256" key="1">
    <source>
        <dbReference type="SAM" id="MobiDB-lite"/>
    </source>
</evidence>
<dbReference type="InterPro" id="IPR008266">
    <property type="entry name" value="Tyr_kinase_AS"/>
</dbReference>
<dbReference type="Gene3D" id="3.40.50.720">
    <property type="entry name" value="NAD(P)-binding Rossmann-like Domain"/>
    <property type="match status" value="1"/>
</dbReference>
<dbReference type="AlphaFoldDB" id="A0A444UEG4"/>
<dbReference type="InterPro" id="IPR055999">
    <property type="entry name" value="DUF7577"/>
</dbReference>
<dbReference type="GO" id="GO:0016491">
    <property type="term" value="F:oxidoreductase activity"/>
    <property type="evidence" value="ECO:0007669"/>
    <property type="project" value="TreeGrafter"/>
</dbReference>
<protein>
    <submittedName>
        <fullName evidence="3">Inactive serine/threonine-protein kinase VRK3</fullName>
    </submittedName>
</protein>
<dbReference type="PROSITE" id="PS00109">
    <property type="entry name" value="PROTEIN_KINASE_TYR"/>
    <property type="match status" value="1"/>
</dbReference>
<accession>A0A444UEG4</accession>
<dbReference type="Pfam" id="PF00106">
    <property type="entry name" value="adh_short"/>
    <property type="match status" value="1"/>
</dbReference>
<dbReference type="GO" id="GO:0005737">
    <property type="term" value="C:cytoplasm"/>
    <property type="evidence" value="ECO:0007669"/>
    <property type="project" value="TreeGrafter"/>
</dbReference>
<dbReference type="Pfam" id="PF00069">
    <property type="entry name" value="Pkinase"/>
    <property type="match status" value="1"/>
</dbReference>
<name>A0A444UEG4_ACIRT</name>
<dbReference type="SUPFAM" id="SSF56112">
    <property type="entry name" value="Protein kinase-like (PK-like)"/>
    <property type="match status" value="1"/>
</dbReference>
<keyword evidence="3" id="KW-0808">Transferase</keyword>
<dbReference type="Pfam" id="PF24463">
    <property type="entry name" value="DUF7577"/>
    <property type="match status" value="1"/>
</dbReference>
<keyword evidence="3" id="KW-0418">Kinase</keyword>
<sequence length="661" mass="72912">MAAWKGSSVLITGGNRGLGLEMVRQFLESPNPPDQVFAGCRDPEGPRAKCLYSMFLDITDPVSIKEAAKQVESKLNNRGLNLLINNAAINLHRTLDETDSDDMMRCYETNVVGPMLMAKEFLPCLKMAAQSSDLQGMCCRKAAVINLSTLVASIEKCPETFGVAPMYPYRTSKAALNMLTQCLSEDFRKEEILCNAIHPGWVKTDMGGKEAPLDVVDSVGGVFQVLSALTEKNAGQCLDWEGKIIPCMIVHFCPHCGTKIEAGFKFCPSCGVMLPQQDPEETVTDSISQMAVSHASPYSASCSTGQGSHIDLLPRSPLCTPPRKRVMFASIKEEEENHVTESSVVSKSASAAKGKGKRARRMSGIEPLSENEVLTDTSNKKWRLAKLLEQSDCGILYGVDKWRKHHKLDFLGIPTCVGFGLHADTYRFLILPNMGVTLQSIVGENGASLSERAVLQVACRILDVLEYIHDSEYVHADIRAENVYVDPTDLKQASGLTCTVIQVHLAGYCYAFRYSPSGNHVEYRELSRTPHEGAVEFLSIDSHKGAGPSRRSDLQSLGYCMLKWMCGSLPWSDQIDNPSTVMAEKERQVPQRSMYKTDVKGLLEQGFGKRKTSAALRAYLDQVMALGYNENPNYEELRNRIKDALQKLGASVQDPIDVTLI</sequence>
<feature type="region of interest" description="Disordered" evidence="1">
    <location>
        <begin position="339"/>
        <end position="362"/>
    </location>
</feature>
<dbReference type="InterPro" id="IPR011009">
    <property type="entry name" value="Kinase-like_dom_sf"/>
</dbReference>